<evidence type="ECO:0000256" key="1">
    <source>
        <dbReference type="ARBA" id="ARBA00006174"/>
    </source>
</evidence>
<dbReference type="InterPro" id="IPR042183">
    <property type="entry name" value="MmgE/PrpD_sf_1"/>
</dbReference>
<evidence type="ECO:0000313" key="5">
    <source>
        <dbReference type="Proteomes" id="UP000475545"/>
    </source>
</evidence>
<dbReference type="InterPro" id="IPR045336">
    <property type="entry name" value="MmgE_PrpD_N"/>
</dbReference>
<dbReference type="Gene3D" id="1.10.4100.10">
    <property type="entry name" value="2-methylcitrate dehydratase PrpD"/>
    <property type="match status" value="1"/>
</dbReference>
<comment type="caution">
    <text evidence="4">The sequence shown here is derived from an EMBL/GenBank/DDBJ whole genome shotgun (WGS) entry which is preliminary data.</text>
</comment>
<evidence type="ECO:0000259" key="2">
    <source>
        <dbReference type="Pfam" id="PF03972"/>
    </source>
</evidence>
<dbReference type="AlphaFoldDB" id="A0A6L7GW94"/>
<dbReference type="PANTHER" id="PTHR16943">
    <property type="entry name" value="2-METHYLCITRATE DEHYDRATASE-RELATED"/>
    <property type="match status" value="1"/>
</dbReference>
<dbReference type="InterPro" id="IPR045337">
    <property type="entry name" value="MmgE_PrpD_C"/>
</dbReference>
<name>A0A6L7GW94_9ACTN</name>
<dbReference type="InterPro" id="IPR042188">
    <property type="entry name" value="MmgE/PrpD_sf_2"/>
</dbReference>
<evidence type="ECO:0000313" key="4">
    <source>
        <dbReference type="EMBL" id="MXP23853.1"/>
    </source>
</evidence>
<dbReference type="InterPro" id="IPR005656">
    <property type="entry name" value="MmgE_PrpD"/>
</dbReference>
<keyword evidence="5" id="KW-1185">Reference proteome</keyword>
<dbReference type="PANTHER" id="PTHR16943:SF8">
    <property type="entry name" value="2-METHYLCITRATE DEHYDRATASE"/>
    <property type="match status" value="1"/>
</dbReference>
<proteinExistence type="inferred from homology"/>
<evidence type="ECO:0000259" key="3">
    <source>
        <dbReference type="Pfam" id="PF19305"/>
    </source>
</evidence>
<dbReference type="SUPFAM" id="SSF103378">
    <property type="entry name" value="2-methylcitrate dehydratase PrpD"/>
    <property type="match status" value="1"/>
</dbReference>
<dbReference type="Gene3D" id="3.30.1330.120">
    <property type="entry name" value="2-methylcitrate dehydratase PrpD"/>
    <property type="match status" value="1"/>
</dbReference>
<dbReference type="Proteomes" id="UP000475545">
    <property type="component" value="Unassembled WGS sequence"/>
</dbReference>
<dbReference type="InterPro" id="IPR036148">
    <property type="entry name" value="MmgE/PrpD_sf"/>
</dbReference>
<reference evidence="4 5" key="1">
    <citation type="submission" date="2019-11" db="EMBL/GenBank/DDBJ databases">
        <title>Gordonia sp. nov., a novel actinobacterium isolated from mangrove soil in Hainan.</title>
        <authorList>
            <person name="Huang X."/>
            <person name="Xie Y."/>
            <person name="Chu X."/>
            <person name="Xiao K."/>
        </authorList>
    </citation>
    <scope>NUCLEOTIDE SEQUENCE [LARGE SCALE GENOMIC DNA]</scope>
    <source>
        <strain evidence="4 5">HNM0687</strain>
    </source>
</reference>
<comment type="similarity">
    <text evidence="1">Belongs to the PrpD family.</text>
</comment>
<protein>
    <submittedName>
        <fullName evidence="4">MmgE/PrpD family protein</fullName>
    </submittedName>
</protein>
<feature type="domain" description="MmgE/PrpD C-terminal" evidence="3">
    <location>
        <begin position="283"/>
        <end position="439"/>
    </location>
</feature>
<feature type="domain" description="MmgE/PrpD N-terminal" evidence="2">
    <location>
        <begin position="18"/>
        <end position="263"/>
    </location>
</feature>
<organism evidence="4 5">
    <name type="scientific">Gordonia mangrovi</name>
    <dbReference type="NCBI Taxonomy" id="2665643"/>
    <lineage>
        <taxon>Bacteria</taxon>
        <taxon>Bacillati</taxon>
        <taxon>Actinomycetota</taxon>
        <taxon>Actinomycetes</taxon>
        <taxon>Mycobacteriales</taxon>
        <taxon>Gordoniaceae</taxon>
        <taxon>Gordonia</taxon>
    </lineage>
</organism>
<accession>A0A6L7GW94</accession>
<dbReference type="Pfam" id="PF03972">
    <property type="entry name" value="MmgE_PrpD_N"/>
    <property type="match status" value="1"/>
</dbReference>
<gene>
    <name evidence="4" type="ORF">GIY30_21175</name>
</gene>
<sequence length="460" mass="47647">MAETMTQESPGNGASPVATWIAGLTFDDLSPEVCARVPVHLLDFIAVAAAGKVYADSSKSLRAATYPSHGPTVNPGADCTVVGETGALRMDLAAFLNGAYAHSLDFDDTTISSSLHPGAPVIAAALPIAEALQVGGSRLVIALAAGYEIACRVGEALGQSPYDRGFHPTGLAGIFGAVAAGAVLRRLDEEQTASALGIAGSMASGSLQCLEDGTWNKRIHPGLAARDALFALDLAHADFRGTADPLTGRYGALQAFSTDPDPSVLTAALGRDWRFLGTGVKPYPACRLTHGAIDAALEIRRTLSSGHLAGAGVTLEISPIALDIVGGAVSTKLRPTTTVDGQFSAYFQVATALQYGNLGWGVYDHLGDAAVEALIDQIEITANPDVATAGAVLAVGDEEVRIDAPSGEPDGDLDFDVVERKFRSITTAVWAPSRRDDIVSALRDLPAAPDVAEVIRLLRA</sequence>
<dbReference type="EMBL" id="WMBR01000007">
    <property type="protein sequence ID" value="MXP23853.1"/>
    <property type="molecule type" value="Genomic_DNA"/>
</dbReference>
<dbReference type="Pfam" id="PF19305">
    <property type="entry name" value="MmgE_PrpD_C"/>
    <property type="match status" value="1"/>
</dbReference>
<dbReference type="GO" id="GO:0016829">
    <property type="term" value="F:lyase activity"/>
    <property type="evidence" value="ECO:0007669"/>
    <property type="project" value="InterPro"/>
</dbReference>